<keyword evidence="2" id="KW-1185">Reference proteome</keyword>
<sequence>ASTFLLRSSHWSFHPINFRSFSRFSNQRLCLCFSLDFCLHTPQTKCLRTRNSPSRRCPATTPRRIFTWSFTIRSTTAPLSSMSTPVVRKSCSTLVVRMPPRLSRTLVTVTRLARSWTVSSSVTSSACPATLLPVLMPRLLPTPLPAPALPASVLASTPSFSSVVPSPTVLTST</sequence>
<gene>
    <name evidence="1" type="ORF">ANOM_004765</name>
</gene>
<accession>A0A0L1J506</accession>
<dbReference type="EMBL" id="JNOM01000103">
    <property type="protein sequence ID" value="KNG86770.1"/>
    <property type="molecule type" value="Genomic_DNA"/>
</dbReference>
<name>A0A0L1J506_ASPN3</name>
<dbReference type="GeneID" id="26806569"/>
<evidence type="ECO:0000313" key="1">
    <source>
        <dbReference type="EMBL" id="KNG86770.1"/>
    </source>
</evidence>
<comment type="caution">
    <text evidence="1">The sequence shown here is derived from an EMBL/GenBank/DDBJ whole genome shotgun (WGS) entry which is preliminary data.</text>
</comment>
<protein>
    <submittedName>
        <fullName evidence="1">Uncharacterized protein</fullName>
    </submittedName>
</protein>
<proteinExistence type="predicted"/>
<reference evidence="1 2" key="1">
    <citation type="submission" date="2014-06" db="EMBL/GenBank/DDBJ databases">
        <title>The Genome of the Aflatoxigenic Filamentous Fungus Aspergillus nomius.</title>
        <authorList>
            <person name="Moore M.G."/>
            <person name="Shannon B.M."/>
            <person name="Brian M.M."/>
        </authorList>
    </citation>
    <scope>NUCLEOTIDE SEQUENCE [LARGE SCALE GENOMIC DNA]</scope>
    <source>
        <strain evidence="1 2">NRRL 13137</strain>
    </source>
</reference>
<feature type="non-terminal residue" evidence="1">
    <location>
        <position position="1"/>
    </location>
</feature>
<organism evidence="1 2">
    <name type="scientific">Aspergillus nomiae NRRL (strain ATCC 15546 / NRRL 13137 / CBS 260.88 / M93)</name>
    <dbReference type="NCBI Taxonomy" id="1509407"/>
    <lineage>
        <taxon>Eukaryota</taxon>
        <taxon>Fungi</taxon>
        <taxon>Dikarya</taxon>
        <taxon>Ascomycota</taxon>
        <taxon>Pezizomycotina</taxon>
        <taxon>Eurotiomycetes</taxon>
        <taxon>Eurotiomycetidae</taxon>
        <taxon>Eurotiales</taxon>
        <taxon>Aspergillaceae</taxon>
        <taxon>Aspergillus</taxon>
        <taxon>Aspergillus subgen. Circumdati</taxon>
    </lineage>
</organism>
<dbReference type="Proteomes" id="UP000037505">
    <property type="component" value="Unassembled WGS sequence"/>
</dbReference>
<dbReference type="AlphaFoldDB" id="A0A0L1J506"/>
<dbReference type="RefSeq" id="XP_015407693.1">
    <property type="nucleotide sequence ID" value="XM_015550022.1"/>
</dbReference>
<evidence type="ECO:0000313" key="2">
    <source>
        <dbReference type="Proteomes" id="UP000037505"/>
    </source>
</evidence>